<accession>A0A835JW01</accession>
<reference evidence="1 2" key="1">
    <citation type="submission" date="2020-10" db="EMBL/GenBank/DDBJ databases">
        <title>Plant Genome Project.</title>
        <authorList>
            <person name="Zhang R.-G."/>
        </authorList>
    </citation>
    <scope>NUCLEOTIDE SEQUENCE [LARGE SCALE GENOMIC DNA]</scope>
    <source>
        <strain evidence="1">FAFU-HL-1</strain>
        <tissue evidence="1">Leaf</tissue>
    </source>
</reference>
<gene>
    <name evidence="1" type="ORF">SADUNF_Sadunf10G0127500</name>
</gene>
<dbReference type="EMBL" id="JADGMS010000010">
    <property type="protein sequence ID" value="KAF9674440.1"/>
    <property type="molecule type" value="Genomic_DNA"/>
</dbReference>
<name>A0A835JW01_9ROSI</name>
<comment type="caution">
    <text evidence="1">The sequence shown here is derived from an EMBL/GenBank/DDBJ whole genome shotgun (WGS) entry which is preliminary data.</text>
</comment>
<dbReference type="AlphaFoldDB" id="A0A835JW01"/>
<evidence type="ECO:0000313" key="1">
    <source>
        <dbReference type="EMBL" id="KAF9674440.1"/>
    </source>
</evidence>
<sequence>MIMPTLLKLAFLESKGRLGLNSKYPRQTYWYTTINLRKKTDECVELRNRLIEFNFLEIARRISIGYPLNVRQVSGDQDS</sequence>
<proteinExistence type="predicted"/>
<keyword evidence="2" id="KW-1185">Reference proteome</keyword>
<evidence type="ECO:0000313" key="2">
    <source>
        <dbReference type="Proteomes" id="UP000657918"/>
    </source>
</evidence>
<protein>
    <submittedName>
        <fullName evidence="1">Uncharacterized protein</fullName>
    </submittedName>
</protein>
<dbReference type="Proteomes" id="UP000657918">
    <property type="component" value="Unassembled WGS sequence"/>
</dbReference>
<organism evidence="1 2">
    <name type="scientific">Salix dunnii</name>
    <dbReference type="NCBI Taxonomy" id="1413687"/>
    <lineage>
        <taxon>Eukaryota</taxon>
        <taxon>Viridiplantae</taxon>
        <taxon>Streptophyta</taxon>
        <taxon>Embryophyta</taxon>
        <taxon>Tracheophyta</taxon>
        <taxon>Spermatophyta</taxon>
        <taxon>Magnoliopsida</taxon>
        <taxon>eudicotyledons</taxon>
        <taxon>Gunneridae</taxon>
        <taxon>Pentapetalae</taxon>
        <taxon>rosids</taxon>
        <taxon>fabids</taxon>
        <taxon>Malpighiales</taxon>
        <taxon>Salicaceae</taxon>
        <taxon>Saliceae</taxon>
        <taxon>Salix</taxon>
    </lineage>
</organism>